<evidence type="ECO:0000313" key="3">
    <source>
        <dbReference type="Proteomes" id="UP001189429"/>
    </source>
</evidence>
<sequence>MLPKRNPTTELLCDFYTTRCRSLAAVSPLTGRSRLARDSLWRASWGRATLRIGIRPGFCRSFVVEDAGGMYMEDNSELTARVEQFKTGIAAMEKSLFAEAKAKIYSLKAGRAQLAARMAAKTRRAGESADGVAGEAPQQPAGSPQAAADTAVPAEPVGGAPQPAAGQAVPAAPSTATAAATTARSSRADRNAAGSCSDPPPGSNTFNAGPQALGIRIRRAGRSLGARFT</sequence>
<proteinExistence type="predicted"/>
<feature type="compositionally biased region" description="Low complexity" evidence="1">
    <location>
        <begin position="133"/>
        <end position="185"/>
    </location>
</feature>
<protein>
    <submittedName>
        <fullName evidence="2">Uncharacterized protein</fullName>
    </submittedName>
</protein>
<organism evidence="2 3">
    <name type="scientific">Prorocentrum cordatum</name>
    <dbReference type="NCBI Taxonomy" id="2364126"/>
    <lineage>
        <taxon>Eukaryota</taxon>
        <taxon>Sar</taxon>
        <taxon>Alveolata</taxon>
        <taxon>Dinophyceae</taxon>
        <taxon>Prorocentrales</taxon>
        <taxon>Prorocentraceae</taxon>
        <taxon>Prorocentrum</taxon>
    </lineage>
</organism>
<comment type="caution">
    <text evidence="2">The sequence shown here is derived from an EMBL/GenBank/DDBJ whole genome shotgun (WGS) entry which is preliminary data.</text>
</comment>
<evidence type="ECO:0000313" key="2">
    <source>
        <dbReference type="EMBL" id="CAK0861537.1"/>
    </source>
</evidence>
<keyword evidence="3" id="KW-1185">Reference proteome</keyword>
<evidence type="ECO:0000256" key="1">
    <source>
        <dbReference type="SAM" id="MobiDB-lite"/>
    </source>
</evidence>
<name>A0ABN9UNP3_9DINO</name>
<feature type="region of interest" description="Disordered" evidence="1">
    <location>
        <begin position="125"/>
        <end position="211"/>
    </location>
</feature>
<dbReference type="EMBL" id="CAUYUJ010016069">
    <property type="protein sequence ID" value="CAK0861537.1"/>
    <property type="molecule type" value="Genomic_DNA"/>
</dbReference>
<reference evidence="2" key="1">
    <citation type="submission" date="2023-10" db="EMBL/GenBank/DDBJ databases">
        <authorList>
            <person name="Chen Y."/>
            <person name="Shah S."/>
            <person name="Dougan E. K."/>
            <person name="Thang M."/>
            <person name="Chan C."/>
        </authorList>
    </citation>
    <scope>NUCLEOTIDE SEQUENCE [LARGE SCALE GENOMIC DNA]</scope>
</reference>
<accession>A0ABN9UNP3</accession>
<dbReference type="Proteomes" id="UP001189429">
    <property type="component" value="Unassembled WGS sequence"/>
</dbReference>
<gene>
    <name evidence="2" type="ORF">PCOR1329_LOCUS50176</name>
</gene>